<gene>
    <name evidence="1" type="ORF">DLJ53_24550</name>
</gene>
<sequence length="438" mass="48387">MAALTDLCGAVREQAGEAPAPKEWTISARSADDGYLLREQKVAIVNLTPLHLDSVTGIDRDRARYVLDSLQISLGSPKFVNDGCASALPHLGGRDRLWLAKLLMLVADTASDPRKQILVSQRRAQRHHGEPDYSGRAPWVRVGPTELGALWSYHNDRVGALEAAVRVAEDAERLKLTDAPTIHIDEPGWPRLDAYNNILRLSRNAGWYSTPSLAREAFADWAQRYTDAIRRGRIFDAFLPHLATMAPFIDELAGNVSASWTDRSFIRRLDGARVVLVSVYADVIQSNFASGGLHRLWEDAEVPFRLQHVETVRAPVSVFPNMPRESWSQSFQDVLEQSREAVRRSEADLFIASCGCYGLPLIEAVAREDGVASLCMGHHINTFFGVQSKSSENTSLYKSAPNSPHWVHPDLSQIKGLGSIDGGRYAARNGSRDDSPTG</sequence>
<accession>A0A8B2NP07</accession>
<dbReference type="RefSeq" id="WP_111350180.1">
    <property type="nucleotide sequence ID" value="NZ_QHHQ01000006.1"/>
</dbReference>
<keyword evidence="2" id="KW-1185">Reference proteome</keyword>
<protein>
    <submittedName>
        <fullName evidence="1">Uncharacterized protein</fullName>
    </submittedName>
</protein>
<dbReference type="OrthoDB" id="9256111at2"/>
<organism evidence="1 2">
    <name type="scientific">Acuticoccus sediminis</name>
    <dbReference type="NCBI Taxonomy" id="2184697"/>
    <lineage>
        <taxon>Bacteria</taxon>
        <taxon>Pseudomonadati</taxon>
        <taxon>Pseudomonadota</taxon>
        <taxon>Alphaproteobacteria</taxon>
        <taxon>Hyphomicrobiales</taxon>
        <taxon>Amorphaceae</taxon>
        <taxon>Acuticoccus</taxon>
    </lineage>
</organism>
<dbReference type="EMBL" id="QHHQ01000006">
    <property type="protein sequence ID" value="RAH98809.1"/>
    <property type="molecule type" value="Genomic_DNA"/>
</dbReference>
<name>A0A8B2NP07_9HYPH</name>
<dbReference type="AlphaFoldDB" id="A0A8B2NP07"/>
<dbReference type="Proteomes" id="UP000249590">
    <property type="component" value="Unassembled WGS sequence"/>
</dbReference>
<evidence type="ECO:0000313" key="2">
    <source>
        <dbReference type="Proteomes" id="UP000249590"/>
    </source>
</evidence>
<comment type="caution">
    <text evidence="1">The sequence shown here is derived from an EMBL/GenBank/DDBJ whole genome shotgun (WGS) entry which is preliminary data.</text>
</comment>
<evidence type="ECO:0000313" key="1">
    <source>
        <dbReference type="EMBL" id="RAH98809.1"/>
    </source>
</evidence>
<reference evidence="1 2" key="1">
    <citation type="submission" date="2018-05" db="EMBL/GenBank/DDBJ databases">
        <title>Acuticoccus sediminis sp. nov., isolated from deep-sea sediment of Indian Ocean.</title>
        <authorList>
            <person name="Liu X."/>
            <person name="Lai Q."/>
            <person name="Du Y."/>
            <person name="Sun F."/>
            <person name="Zhang X."/>
            <person name="Wang S."/>
            <person name="Shao Z."/>
        </authorList>
    </citation>
    <scope>NUCLEOTIDE SEQUENCE [LARGE SCALE GENOMIC DNA]</scope>
    <source>
        <strain evidence="1 2">PTG4-2</strain>
    </source>
</reference>
<proteinExistence type="predicted"/>